<dbReference type="Gene3D" id="1.20.5.4130">
    <property type="match status" value="1"/>
</dbReference>
<keyword evidence="4" id="KW-0547">Nucleotide-binding</keyword>
<feature type="region of interest" description="Disordered" evidence="7">
    <location>
        <begin position="135"/>
        <end position="155"/>
    </location>
</feature>
<evidence type="ECO:0000313" key="12">
    <source>
        <dbReference type="EMBL" id="CAL4994721.1"/>
    </source>
</evidence>
<dbReference type="FunFam" id="1.10.10.10:FF:000322">
    <property type="entry name" value="Probable disease resistance protein At1g63360"/>
    <property type="match status" value="1"/>
</dbReference>
<evidence type="ECO:0000256" key="7">
    <source>
        <dbReference type="SAM" id="MobiDB-lite"/>
    </source>
</evidence>
<dbReference type="SUPFAM" id="SSF52540">
    <property type="entry name" value="P-loop containing nucleoside triphosphate hydrolases"/>
    <property type="match status" value="1"/>
</dbReference>
<evidence type="ECO:0000259" key="9">
    <source>
        <dbReference type="Pfam" id="PF18052"/>
    </source>
</evidence>
<reference evidence="12" key="1">
    <citation type="submission" date="2024-10" db="EMBL/GenBank/DDBJ databases">
        <authorList>
            <person name="Ryan C."/>
        </authorList>
    </citation>
    <scope>NUCLEOTIDE SEQUENCE [LARGE SCALE GENOMIC DNA]</scope>
</reference>
<dbReference type="InterPro" id="IPR032675">
    <property type="entry name" value="LRR_dom_sf"/>
</dbReference>
<dbReference type="EMBL" id="OZ075134">
    <property type="protein sequence ID" value="CAL4994721.1"/>
    <property type="molecule type" value="Genomic_DNA"/>
</dbReference>
<dbReference type="PRINTS" id="PR00364">
    <property type="entry name" value="DISEASERSIST"/>
</dbReference>
<gene>
    <name evidence="12" type="ORF">URODEC1_LOCUS62033</name>
</gene>
<evidence type="ECO:0000256" key="1">
    <source>
        <dbReference type="ARBA" id="ARBA00008894"/>
    </source>
</evidence>
<dbReference type="GO" id="GO:0002758">
    <property type="term" value="P:innate immune response-activating signaling pathway"/>
    <property type="evidence" value="ECO:0007669"/>
    <property type="project" value="UniProtKB-ARBA"/>
</dbReference>
<keyword evidence="5" id="KW-0611">Plant defense</keyword>
<proteinExistence type="inferred from homology"/>
<sequence>MVVGTVVDAAIGCLVESILGYFFIGKLEAWIHGVGLADDVEELKAAVRLVQMVVAAAKGRKIENEPLARSLDALKELLYDADDVMDELDYYRLKLQVESDNSRGGTSDAANNTEAKSTWLSSSIRQLGSTTISSLRTISSTGSSRGKRKREDDHDIAASSHLEILENRSEFSSRIKHIATKLEHLGRDVRKTLGIDRSNSAGTSNLGRYHDNPTTSYLVEPRVYGRDEEMESIIKLMENNRSNDITVVPIVGVGGVGKTTLAQLVYRSPMVESQFQIKIWICVSDKFDVTRLVREMLECASGQKQAETGNLNKLQEDLEKQVKSRRFLIVFDDVWDDMNQDSWDKLLAPLRCNQAMGNMILVTTRKLSIADMTKTIGPVMLNALERDDLWLLFKLCAFGNEEYEDDQGLCVIGKQITKHLGGNPLAVKTVGALLKRNISVDNWSNILNNQEWKSTEVDGIMPALKISYDYLPEHLQQCFRYCCLFPKDYCFDEVKLIRIWISQGFVHGSHTGKKQEDVGKGYFTYLVNSGFFQHNSYSTDTFVMHDLLHDLACQISGTDFVTIDGSECAKISPTTRHLSIVFDSAHSEASENFERKLLQITSVRKLRSLVLIGYYDSRFSNCFKIIFKEGHNLRYLKIKAFYPDFVPFFSNLGCCTHVRYIELDVCGSNDKVLPEPLVNFFHLQVLEVGWLTKLPLPNGMSNLVSMQHLIAPKEVHSSIANIGKLTALQELPMFKVQVQNDSGFDMRQLKFMSQLVKLEIYQLENVQSKQEASEARLIDKVYLEDVCFSWDNSSTSSGPSTETATNVLEGLRPHRSLKHLQIIGYNSSSPPSWLATGLSVTSLQSLRLEKCIELGVLPPLLKLPFLRKLELINMPGIVEVEIPCLGELMLIEMPRLEKCVTTSNSELNCRLQSLIIEKCPELNDFAPFTSENFCSFEVIQDSGMSQLESYSAEDLSAEAEKKKWLPVLDVLRIHGCPCLKLIRALPPSSNTRLSIEGLSAYPGIEIGFGNLSVKSSDDLKVLDEKILAFQNIKDVTSVQIENCPNLVFLSFEGFRQLNNLREMTIYKCGNLVSSCIAPSAVSETWRATTCPAFPRLEYLKIESCDGIAGKWLTEMLLHMQSLEELYIVECPKIKSLSIQKAEGHNLASSSECEAILLTILAQHEFHLHIPLNVMSTLQKFNIEHCPEMQLCGSEGFGGFTCLTSLVIKQCPMLLSSADEIFSLPASLPFFWIEHPPKNLQPYFLGNRTLLKELHVFNSPDVQFLRLHSCTSLERFCISNCRQVAVLEGLQYLNSLRF</sequence>
<keyword evidence="13" id="KW-1185">Reference proteome</keyword>
<protein>
    <submittedName>
        <fullName evidence="12">Uncharacterized protein</fullName>
    </submittedName>
</protein>
<dbReference type="GO" id="GO:0042742">
    <property type="term" value="P:defense response to bacterium"/>
    <property type="evidence" value="ECO:0007669"/>
    <property type="project" value="UniProtKB-ARBA"/>
</dbReference>
<dbReference type="Pfam" id="PF00931">
    <property type="entry name" value="NB-ARC"/>
    <property type="match status" value="1"/>
</dbReference>
<dbReference type="Pfam" id="PF25019">
    <property type="entry name" value="LRR_R13L1-DRL21"/>
    <property type="match status" value="1"/>
</dbReference>
<dbReference type="Gene3D" id="3.40.50.300">
    <property type="entry name" value="P-loop containing nucleotide triphosphate hydrolases"/>
    <property type="match status" value="1"/>
</dbReference>
<dbReference type="GO" id="GO:0009626">
    <property type="term" value="P:plant-type hypersensitive response"/>
    <property type="evidence" value="ECO:0007669"/>
    <property type="project" value="UniProtKB-ARBA"/>
</dbReference>
<dbReference type="PANTHER" id="PTHR36766">
    <property type="entry name" value="PLANT BROAD-SPECTRUM MILDEW RESISTANCE PROTEIN RPW8"/>
    <property type="match status" value="1"/>
</dbReference>
<feature type="domain" description="R13L1/DRL21-like LRR repeat region" evidence="11">
    <location>
        <begin position="746"/>
        <end position="874"/>
    </location>
</feature>
<name>A0ABC9B651_9POAL</name>
<evidence type="ECO:0000259" key="11">
    <source>
        <dbReference type="Pfam" id="PF25019"/>
    </source>
</evidence>
<feature type="domain" description="NB-ARC" evidence="8">
    <location>
        <begin position="229"/>
        <end position="401"/>
    </location>
</feature>
<feature type="domain" description="Disease resistance N-terminal" evidence="9">
    <location>
        <begin position="35"/>
        <end position="101"/>
    </location>
</feature>
<dbReference type="InterPro" id="IPR058922">
    <property type="entry name" value="WHD_DRP"/>
</dbReference>
<dbReference type="SUPFAM" id="SSF52047">
    <property type="entry name" value="RNI-like"/>
    <property type="match status" value="1"/>
</dbReference>
<keyword evidence="2" id="KW-0433">Leucine-rich repeat</keyword>
<evidence type="ECO:0000256" key="2">
    <source>
        <dbReference type="ARBA" id="ARBA00022614"/>
    </source>
</evidence>
<evidence type="ECO:0000313" key="13">
    <source>
        <dbReference type="Proteomes" id="UP001497457"/>
    </source>
</evidence>
<evidence type="ECO:0000256" key="3">
    <source>
        <dbReference type="ARBA" id="ARBA00022737"/>
    </source>
</evidence>
<dbReference type="Gene3D" id="3.80.10.10">
    <property type="entry name" value="Ribonuclease Inhibitor"/>
    <property type="match status" value="2"/>
</dbReference>
<dbReference type="InterPro" id="IPR041118">
    <property type="entry name" value="Rx_N"/>
</dbReference>
<feature type="domain" description="Disease resistance protein winged helix" evidence="10">
    <location>
        <begin position="484"/>
        <end position="552"/>
    </location>
</feature>
<feature type="compositionally biased region" description="Low complexity" evidence="7">
    <location>
        <begin position="135"/>
        <end position="144"/>
    </location>
</feature>
<keyword evidence="6" id="KW-0067">ATP-binding</keyword>
<dbReference type="Pfam" id="PF23559">
    <property type="entry name" value="WHD_DRP"/>
    <property type="match status" value="1"/>
</dbReference>
<dbReference type="Proteomes" id="UP001497457">
    <property type="component" value="Chromosome 24b"/>
</dbReference>
<evidence type="ECO:0000256" key="5">
    <source>
        <dbReference type="ARBA" id="ARBA00022821"/>
    </source>
</evidence>
<dbReference type="GO" id="GO:0005524">
    <property type="term" value="F:ATP binding"/>
    <property type="evidence" value="ECO:0007669"/>
    <property type="project" value="UniProtKB-KW"/>
</dbReference>
<dbReference type="InterPro" id="IPR027417">
    <property type="entry name" value="P-loop_NTPase"/>
</dbReference>
<evidence type="ECO:0000256" key="4">
    <source>
        <dbReference type="ARBA" id="ARBA00022741"/>
    </source>
</evidence>
<accession>A0ABC9B651</accession>
<dbReference type="InterPro" id="IPR036388">
    <property type="entry name" value="WH-like_DNA-bd_sf"/>
</dbReference>
<dbReference type="Gene3D" id="1.10.10.10">
    <property type="entry name" value="Winged helix-like DNA-binding domain superfamily/Winged helix DNA-binding domain"/>
    <property type="match status" value="1"/>
</dbReference>
<organism evidence="12 13">
    <name type="scientific">Urochloa decumbens</name>
    <dbReference type="NCBI Taxonomy" id="240449"/>
    <lineage>
        <taxon>Eukaryota</taxon>
        <taxon>Viridiplantae</taxon>
        <taxon>Streptophyta</taxon>
        <taxon>Embryophyta</taxon>
        <taxon>Tracheophyta</taxon>
        <taxon>Spermatophyta</taxon>
        <taxon>Magnoliopsida</taxon>
        <taxon>Liliopsida</taxon>
        <taxon>Poales</taxon>
        <taxon>Poaceae</taxon>
        <taxon>PACMAD clade</taxon>
        <taxon>Panicoideae</taxon>
        <taxon>Panicodae</taxon>
        <taxon>Paniceae</taxon>
        <taxon>Melinidinae</taxon>
        <taxon>Urochloa</taxon>
    </lineage>
</organism>
<dbReference type="InterPro" id="IPR056789">
    <property type="entry name" value="LRR_R13L1-DRL21"/>
</dbReference>
<dbReference type="PANTHER" id="PTHR36766:SF40">
    <property type="entry name" value="DISEASE RESISTANCE PROTEIN RGA3"/>
    <property type="match status" value="1"/>
</dbReference>
<comment type="similarity">
    <text evidence="1">Belongs to the disease resistance NB-LRR family.</text>
</comment>
<dbReference type="InterPro" id="IPR002182">
    <property type="entry name" value="NB-ARC"/>
</dbReference>
<keyword evidence="3" id="KW-0677">Repeat</keyword>
<evidence type="ECO:0000259" key="8">
    <source>
        <dbReference type="Pfam" id="PF00931"/>
    </source>
</evidence>
<dbReference type="SUPFAM" id="SSF52058">
    <property type="entry name" value="L domain-like"/>
    <property type="match status" value="1"/>
</dbReference>
<evidence type="ECO:0000259" key="10">
    <source>
        <dbReference type="Pfam" id="PF23559"/>
    </source>
</evidence>
<evidence type="ECO:0000256" key="6">
    <source>
        <dbReference type="ARBA" id="ARBA00022840"/>
    </source>
</evidence>
<dbReference type="Pfam" id="PF18052">
    <property type="entry name" value="Rx_N"/>
    <property type="match status" value="1"/>
</dbReference>